<accession>A0ABN7VM71</accession>
<name>A0ABN7VM71_GIGMA</name>
<keyword evidence="2" id="KW-1185">Reference proteome</keyword>
<sequence length="359" mass="41524">RATSRIEALQKAWAIYFEKRKTVRISLGEFDSDTIQERKKFRAIIKNLPKDALESSMLRQFKNINVKMVFIPENNNIRSRGGQVENKQSFPKSVQKEKCQISGNAKQLEISLQAKERNKGDLVQGVDKRILKGPNFARLHGSSTEEPIQVLNSILEDAKKKEKEFTGITEHYTKLQLQIGIYNARIVNDSWSLVELPKLTPEIKIRSEEKTRGKKPKWFSLLKEKIIENAEERTIKPKWISGQANQFGSSVLLLEISNNKRKKEWSKEARETYNKDPPENEQEFKNLCSLESPKKELILQAELNEKLKEEILAILTRNLNCQKRKYCYYTDGSLQKDNKDKGNTAIMGLAIVQVDEKEE</sequence>
<reference evidence="1 2" key="1">
    <citation type="submission" date="2021-06" db="EMBL/GenBank/DDBJ databases">
        <authorList>
            <person name="Kallberg Y."/>
            <person name="Tangrot J."/>
            <person name="Rosling A."/>
        </authorList>
    </citation>
    <scope>NUCLEOTIDE SEQUENCE [LARGE SCALE GENOMIC DNA]</scope>
    <source>
        <strain evidence="1 2">120-4 pot B 10/14</strain>
    </source>
</reference>
<protein>
    <submittedName>
        <fullName evidence="1">10810_t:CDS:1</fullName>
    </submittedName>
</protein>
<evidence type="ECO:0000313" key="2">
    <source>
        <dbReference type="Proteomes" id="UP000789901"/>
    </source>
</evidence>
<proteinExistence type="predicted"/>
<gene>
    <name evidence="1" type="ORF">GMARGA_LOCUS20323</name>
</gene>
<feature type="non-terminal residue" evidence="1">
    <location>
        <position position="359"/>
    </location>
</feature>
<organism evidence="1 2">
    <name type="scientific">Gigaspora margarita</name>
    <dbReference type="NCBI Taxonomy" id="4874"/>
    <lineage>
        <taxon>Eukaryota</taxon>
        <taxon>Fungi</taxon>
        <taxon>Fungi incertae sedis</taxon>
        <taxon>Mucoromycota</taxon>
        <taxon>Glomeromycotina</taxon>
        <taxon>Glomeromycetes</taxon>
        <taxon>Diversisporales</taxon>
        <taxon>Gigasporaceae</taxon>
        <taxon>Gigaspora</taxon>
    </lineage>
</organism>
<feature type="non-terminal residue" evidence="1">
    <location>
        <position position="1"/>
    </location>
</feature>
<dbReference type="EMBL" id="CAJVQB010017716">
    <property type="protein sequence ID" value="CAG8785236.1"/>
    <property type="molecule type" value="Genomic_DNA"/>
</dbReference>
<comment type="caution">
    <text evidence="1">The sequence shown here is derived from an EMBL/GenBank/DDBJ whole genome shotgun (WGS) entry which is preliminary data.</text>
</comment>
<dbReference type="Proteomes" id="UP000789901">
    <property type="component" value="Unassembled WGS sequence"/>
</dbReference>
<evidence type="ECO:0000313" key="1">
    <source>
        <dbReference type="EMBL" id="CAG8785236.1"/>
    </source>
</evidence>